<proteinExistence type="inferred from homology"/>
<evidence type="ECO:0000256" key="3">
    <source>
        <dbReference type="ARBA" id="ARBA00010945"/>
    </source>
</evidence>
<protein>
    <recommendedName>
        <fullName evidence="4">DNA repair protein REV1</fullName>
    </recommendedName>
    <alternativeName>
        <fullName evidence="15">Reversionless protein 1</fullName>
    </alternativeName>
</protein>
<dbReference type="FunFam" id="3.30.1490.100:FF:000001">
    <property type="entry name" value="DNA repair protein REV1"/>
    <property type="match status" value="1"/>
</dbReference>
<evidence type="ECO:0000256" key="10">
    <source>
        <dbReference type="ARBA" id="ARBA00022842"/>
    </source>
</evidence>
<dbReference type="Pfam" id="PF16727">
    <property type="entry name" value="REV1_C"/>
    <property type="match status" value="1"/>
</dbReference>
<evidence type="ECO:0000256" key="12">
    <source>
        <dbReference type="ARBA" id="ARBA00023204"/>
    </source>
</evidence>
<dbReference type="CDD" id="cd17719">
    <property type="entry name" value="BRCT_Rev1"/>
    <property type="match status" value="1"/>
</dbReference>
<dbReference type="PANTHER" id="PTHR45990">
    <property type="entry name" value="DNA REPAIR PROTEIN REV1"/>
    <property type="match status" value="1"/>
</dbReference>
<evidence type="ECO:0000256" key="13">
    <source>
        <dbReference type="ARBA" id="ARBA00023242"/>
    </source>
</evidence>
<keyword evidence="11" id="KW-0238">DNA-binding</keyword>
<keyword evidence="10" id="KW-0460">Magnesium</keyword>
<gene>
    <name evidence="19" type="ORF">Clacol_006170</name>
</gene>
<dbReference type="Gene3D" id="1.10.150.20">
    <property type="entry name" value="5' to 3' exonuclease, C-terminal subdomain"/>
    <property type="match status" value="1"/>
</dbReference>
<keyword evidence="6" id="KW-0808">Transferase</keyword>
<evidence type="ECO:0000313" key="19">
    <source>
        <dbReference type="EMBL" id="GJJ11932.1"/>
    </source>
</evidence>
<dbReference type="InterPro" id="IPR043502">
    <property type="entry name" value="DNA/RNA_pol_sf"/>
</dbReference>
<dbReference type="Pfam" id="PF00817">
    <property type="entry name" value="IMS"/>
    <property type="match status" value="1"/>
</dbReference>
<evidence type="ECO:0000256" key="15">
    <source>
        <dbReference type="ARBA" id="ARBA00081902"/>
    </source>
</evidence>
<dbReference type="Gene3D" id="6.10.250.1630">
    <property type="match status" value="1"/>
</dbReference>
<evidence type="ECO:0000256" key="8">
    <source>
        <dbReference type="ARBA" id="ARBA00022723"/>
    </source>
</evidence>
<dbReference type="SUPFAM" id="SSF52113">
    <property type="entry name" value="BRCT domain"/>
    <property type="match status" value="1"/>
</dbReference>
<dbReference type="InterPro" id="IPR017961">
    <property type="entry name" value="DNA_pol_Y-fam_little_finger"/>
</dbReference>
<dbReference type="Pfam" id="PF11799">
    <property type="entry name" value="IMS_C"/>
    <property type="match status" value="1"/>
</dbReference>
<feature type="region of interest" description="Disordered" evidence="16">
    <location>
        <begin position="105"/>
        <end position="135"/>
    </location>
</feature>
<dbReference type="InterPro" id="IPR031991">
    <property type="entry name" value="Rev1_C"/>
</dbReference>
<dbReference type="Proteomes" id="UP001050691">
    <property type="component" value="Unassembled WGS sequence"/>
</dbReference>
<dbReference type="Gene3D" id="3.30.1490.100">
    <property type="entry name" value="DNA polymerase, Y-family, little finger domain"/>
    <property type="match status" value="1"/>
</dbReference>
<feature type="region of interest" description="Disordered" evidence="16">
    <location>
        <begin position="304"/>
        <end position="336"/>
    </location>
</feature>
<evidence type="ECO:0000313" key="20">
    <source>
        <dbReference type="Proteomes" id="UP001050691"/>
    </source>
</evidence>
<dbReference type="GO" id="GO:0017125">
    <property type="term" value="F:deoxycytidyl transferase activity"/>
    <property type="evidence" value="ECO:0007669"/>
    <property type="project" value="TreeGrafter"/>
</dbReference>
<dbReference type="PANTHER" id="PTHR45990:SF1">
    <property type="entry name" value="DNA REPAIR PROTEIN REV1"/>
    <property type="match status" value="1"/>
</dbReference>
<dbReference type="Pfam" id="PF21999">
    <property type="entry name" value="IMS_HHH_1"/>
    <property type="match status" value="1"/>
</dbReference>
<dbReference type="Gene3D" id="3.40.1170.60">
    <property type="match status" value="1"/>
</dbReference>
<keyword evidence="9" id="KW-0227">DNA damage</keyword>
<dbReference type="InterPro" id="IPR001126">
    <property type="entry name" value="UmuC"/>
</dbReference>
<dbReference type="GO" id="GO:0006281">
    <property type="term" value="P:DNA repair"/>
    <property type="evidence" value="ECO:0007669"/>
    <property type="project" value="UniProtKB-KW"/>
</dbReference>
<dbReference type="InterPro" id="IPR036775">
    <property type="entry name" value="DNA_pol_Y-fam_lit_finger_sf"/>
</dbReference>
<keyword evidence="5" id="KW-0237">DNA synthesis</keyword>
<feature type="compositionally biased region" description="Low complexity" evidence="16">
    <location>
        <begin position="261"/>
        <end position="279"/>
    </location>
</feature>
<dbReference type="PROSITE" id="PS50172">
    <property type="entry name" value="BRCT"/>
    <property type="match status" value="1"/>
</dbReference>
<evidence type="ECO:0000256" key="11">
    <source>
        <dbReference type="ARBA" id="ARBA00023125"/>
    </source>
</evidence>
<dbReference type="InterPro" id="IPR001357">
    <property type="entry name" value="BRCT_dom"/>
</dbReference>
<evidence type="ECO:0000256" key="5">
    <source>
        <dbReference type="ARBA" id="ARBA00022634"/>
    </source>
</evidence>
<dbReference type="GO" id="GO:0003684">
    <property type="term" value="F:damaged DNA binding"/>
    <property type="evidence" value="ECO:0007669"/>
    <property type="project" value="InterPro"/>
</dbReference>
<dbReference type="Pfam" id="PF16589">
    <property type="entry name" value="BRCT_2"/>
    <property type="match status" value="1"/>
</dbReference>
<evidence type="ECO:0000259" key="18">
    <source>
        <dbReference type="PROSITE" id="PS50173"/>
    </source>
</evidence>
<comment type="subcellular location">
    <subcellularLocation>
        <location evidence="2">Nucleus</location>
    </subcellularLocation>
</comment>
<dbReference type="SUPFAM" id="SSF56672">
    <property type="entry name" value="DNA/RNA polymerases"/>
    <property type="match status" value="1"/>
</dbReference>
<dbReference type="InterPro" id="IPR043128">
    <property type="entry name" value="Rev_trsase/Diguanyl_cyclase"/>
</dbReference>
<comment type="cofactor">
    <cofactor evidence="1">
        <name>Mg(2+)</name>
        <dbReference type="ChEBI" id="CHEBI:18420"/>
    </cofactor>
</comment>
<dbReference type="GO" id="GO:0042276">
    <property type="term" value="P:error-prone translesion synthesis"/>
    <property type="evidence" value="ECO:0007669"/>
    <property type="project" value="TreeGrafter"/>
</dbReference>
<dbReference type="GO" id="GO:0005634">
    <property type="term" value="C:nucleus"/>
    <property type="evidence" value="ECO:0007669"/>
    <property type="project" value="UniProtKB-SubCell"/>
</dbReference>
<comment type="function">
    <text evidence="14">Deoxycytidyl transferase involved in DNA repair. Transfers a dCMP residue from dCTP to the 3'-end of a DNA primer in a template-dependent reaction. May assist in the first step in the bypass of abasic lesions by the insertion of a nucleotide opposite the lesion. Required for normal induction of mutations by physical and chemical agents. Involved in mitochondrial DNA mutagenesis.</text>
</comment>
<keyword evidence="8" id="KW-0479">Metal-binding</keyword>
<dbReference type="EMBL" id="BPWL01000007">
    <property type="protein sequence ID" value="GJJ11932.1"/>
    <property type="molecule type" value="Genomic_DNA"/>
</dbReference>
<accession>A0AAV5ADZ1</accession>
<evidence type="ECO:0000259" key="17">
    <source>
        <dbReference type="PROSITE" id="PS50172"/>
    </source>
</evidence>
<evidence type="ECO:0000256" key="14">
    <source>
        <dbReference type="ARBA" id="ARBA00058985"/>
    </source>
</evidence>
<evidence type="ECO:0000256" key="6">
    <source>
        <dbReference type="ARBA" id="ARBA00022679"/>
    </source>
</evidence>
<evidence type="ECO:0000256" key="1">
    <source>
        <dbReference type="ARBA" id="ARBA00001946"/>
    </source>
</evidence>
<dbReference type="SUPFAM" id="SSF100879">
    <property type="entry name" value="Lesion bypass DNA polymerase (Y-family), little finger domain"/>
    <property type="match status" value="1"/>
</dbReference>
<keyword evidence="13" id="KW-0539">Nucleus</keyword>
<comment type="caution">
    <text evidence="19">The sequence shown here is derived from an EMBL/GenBank/DDBJ whole genome shotgun (WGS) entry which is preliminary data.</text>
</comment>
<dbReference type="Gene3D" id="6.10.250.1490">
    <property type="match status" value="1"/>
</dbReference>
<evidence type="ECO:0000256" key="16">
    <source>
        <dbReference type="SAM" id="MobiDB-lite"/>
    </source>
</evidence>
<evidence type="ECO:0000256" key="9">
    <source>
        <dbReference type="ARBA" id="ARBA00022763"/>
    </source>
</evidence>
<dbReference type="Gene3D" id="1.20.58.1280">
    <property type="entry name" value="DNA repair protein Rev1, C-terminal domain"/>
    <property type="match status" value="1"/>
</dbReference>
<dbReference type="GO" id="GO:0070987">
    <property type="term" value="P:error-free translesion synthesis"/>
    <property type="evidence" value="ECO:0007669"/>
    <property type="project" value="TreeGrafter"/>
</dbReference>
<dbReference type="InterPro" id="IPR053848">
    <property type="entry name" value="IMS_HHH_1"/>
</dbReference>
<keyword evidence="12" id="KW-0234">DNA repair</keyword>
<dbReference type="InterPro" id="IPR038401">
    <property type="entry name" value="Rev1_C_sf"/>
</dbReference>
<evidence type="ECO:0000256" key="7">
    <source>
        <dbReference type="ARBA" id="ARBA00022695"/>
    </source>
</evidence>
<feature type="compositionally biased region" description="Basic and acidic residues" evidence="16">
    <location>
        <begin position="316"/>
        <end position="333"/>
    </location>
</feature>
<feature type="compositionally biased region" description="Polar residues" evidence="16">
    <location>
        <begin position="35"/>
        <end position="44"/>
    </location>
</feature>
<keyword evidence="7" id="KW-0548">Nucleotidyltransferase</keyword>
<dbReference type="InterPro" id="IPR036420">
    <property type="entry name" value="BRCT_dom_sf"/>
</dbReference>
<sequence length="1148" mass="128313">MANHEHLHLTTSSSDLFGKEDSDFLEALRHVRTPPDSQNTPTHQATKHENVSPSTTPRKEKESITAQSSFSYLIGPDDPEYLESLIKMSLPEPSSDTTHPVRLETATAVPTQSNSISKRKRPQSPEHDIGLDNDDIYGPSRFHGWGEYMSRKRAKLSIQNNEILENNEEIKSNLFKGLALHVNGRTSPSVQELRKLIVQHGGVFHPYLDRKKMVTHIIASNLTPAKVLEFKHMKVVRPEWVLESISAGVLLPWQNFILETTSQSRSSQSTTKPSQPISQGEPVSKDTLVSKPLSEVLKEKELNRESDIVAAPSPKVADRPLHGTDPAKVEEASRIPSYAFHTSNPVAARKMDDPEWRAEHTAIAPGFLEGYYRNSRLHHLSTWKAELQELVAKAAETLEIQEGEVTNISEGTSMTGITFRKPPSVRKGKNVVIEQPTIMHCDFDSFFVAAGLIDRPHLRGNRLLFVTLNLVKAFGIKGGMSLGQARRLCPDIQTIPYEFEVLSLQFYIILMSYADDIEAVSVDEALIDVSSTVEQAKKTNITDLNRQQPDFAKELAETIRKRVRETTGCEISIGIAHNILLARVATRLAKPAGSHHILPENGPQTLAPLDVEDIRGFGWSARSKLQAKFGPTTLGELGKQSKAALCSVLGKKNGEKLWNAIRGIDDTKLESDRVRKSVSCEINYGIRFANQEEAEVFIQNVSKEVSERLKKINKYGRSLTLKIMVREPNAPVEAPKFLGHGICETVNKSTIIEGPGGKATADENIIGEHSVRLLRAMHLDPKELRGVGIHVQKLEEESAAGSSGQTLLPFKRAETPTTFTNPPVAMGPPQHEAFSLPSFSQLDASVMAALPDSIRKEIEQEYSRHNIQQPIAGPSRHHDIPDFPEIESPTKKGYGAELNVSHITKRLAPKSRPSAIATKQMHPLFAKRVDNNQGVKGPKVSTQELKLFEVDPAVWRELPVDIQREQWATLRAANVGTGMALRASMSAEAKQARLLHRWRKRKRPLMSVRGRRQEIFANHAVVPSLKRRGKTKQEDLKITEGDDVQGTLTQWVENFEEDGPRQGDVDHFGKFLAKCVESDIGSERAVSALKWWKFLLQRRWPNDEHEQSEETSNLELGVGGLWWKALWAVKRRIDVIVKKRFGGQLSLK</sequence>
<dbReference type="GO" id="GO:0003887">
    <property type="term" value="F:DNA-directed DNA polymerase activity"/>
    <property type="evidence" value="ECO:0007669"/>
    <property type="project" value="InterPro"/>
</dbReference>
<dbReference type="SMART" id="SM00292">
    <property type="entry name" value="BRCT"/>
    <property type="match status" value="1"/>
</dbReference>
<evidence type="ECO:0000256" key="4">
    <source>
        <dbReference type="ARBA" id="ARBA00020399"/>
    </source>
</evidence>
<dbReference type="FunFam" id="3.40.50.10190:FF:000011">
    <property type="entry name" value="DNA repair protein REV1"/>
    <property type="match status" value="1"/>
</dbReference>
<comment type="similarity">
    <text evidence="3">Belongs to the DNA polymerase type-Y family.</text>
</comment>
<dbReference type="AlphaFoldDB" id="A0AAV5ADZ1"/>
<dbReference type="Gene3D" id="3.40.50.10190">
    <property type="entry name" value="BRCT domain"/>
    <property type="match status" value="1"/>
</dbReference>
<name>A0AAV5ADZ1_9AGAM</name>
<feature type="region of interest" description="Disordered" evidence="16">
    <location>
        <begin position="261"/>
        <end position="289"/>
    </location>
</feature>
<dbReference type="PROSITE" id="PS50173">
    <property type="entry name" value="UMUC"/>
    <property type="match status" value="1"/>
</dbReference>
<reference evidence="19" key="1">
    <citation type="submission" date="2021-10" db="EMBL/GenBank/DDBJ databases">
        <title>De novo Genome Assembly of Clathrus columnatus (Basidiomycota, Fungi) Using Illumina and Nanopore Sequence Data.</title>
        <authorList>
            <person name="Ogiso-Tanaka E."/>
            <person name="Itagaki H."/>
            <person name="Hosoya T."/>
            <person name="Hosaka K."/>
        </authorList>
    </citation>
    <scope>NUCLEOTIDE SEQUENCE</scope>
    <source>
        <strain evidence="19">MO-923</strain>
    </source>
</reference>
<feature type="region of interest" description="Disordered" evidence="16">
    <location>
        <begin position="32"/>
        <end position="73"/>
    </location>
</feature>
<organism evidence="19 20">
    <name type="scientific">Clathrus columnatus</name>
    <dbReference type="NCBI Taxonomy" id="1419009"/>
    <lineage>
        <taxon>Eukaryota</taxon>
        <taxon>Fungi</taxon>
        <taxon>Dikarya</taxon>
        <taxon>Basidiomycota</taxon>
        <taxon>Agaricomycotina</taxon>
        <taxon>Agaricomycetes</taxon>
        <taxon>Phallomycetidae</taxon>
        <taxon>Phallales</taxon>
        <taxon>Clathraceae</taxon>
        <taxon>Clathrus</taxon>
    </lineage>
</organism>
<keyword evidence="20" id="KW-1185">Reference proteome</keyword>
<feature type="domain" description="UmuC" evidence="18">
    <location>
        <begin position="438"/>
        <end position="618"/>
    </location>
</feature>
<dbReference type="GO" id="GO:0046872">
    <property type="term" value="F:metal ion binding"/>
    <property type="evidence" value="ECO:0007669"/>
    <property type="project" value="UniProtKB-KW"/>
</dbReference>
<evidence type="ECO:0000256" key="2">
    <source>
        <dbReference type="ARBA" id="ARBA00004123"/>
    </source>
</evidence>
<dbReference type="Gene3D" id="3.30.70.270">
    <property type="match status" value="1"/>
</dbReference>
<feature type="domain" description="BRCT" evidence="17">
    <location>
        <begin position="170"/>
        <end position="258"/>
    </location>
</feature>